<dbReference type="PROSITE" id="PS50006">
    <property type="entry name" value="FHA_DOMAIN"/>
    <property type="match status" value="1"/>
</dbReference>
<dbReference type="InterPro" id="IPR002197">
    <property type="entry name" value="HTH_Fis"/>
</dbReference>
<proteinExistence type="predicted"/>
<keyword evidence="7" id="KW-1185">Reference proteome</keyword>
<dbReference type="InterPro" id="IPR009057">
    <property type="entry name" value="Homeodomain-like_sf"/>
</dbReference>
<dbReference type="PRINTS" id="PR01590">
    <property type="entry name" value="HTHFIS"/>
</dbReference>
<dbReference type="Proteomes" id="UP001516472">
    <property type="component" value="Unassembled WGS sequence"/>
</dbReference>
<evidence type="ECO:0000256" key="3">
    <source>
        <dbReference type="SAM" id="MobiDB-lite"/>
    </source>
</evidence>
<dbReference type="SMART" id="SM00382">
    <property type="entry name" value="AAA"/>
    <property type="match status" value="1"/>
</dbReference>
<feature type="region of interest" description="Disordered" evidence="3">
    <location>
        <begin position="1"/>
        <end position="22"/>
    </location>
</feature>
<dbReference type="Gene3D" id="3.40.50.300">
    <property type="entry name" value="P-loop containing nucleotide triphosphate hydrolases"/>
    <property type="match status" value="1"/>
</dbReference>
<dbReference type="InterPro" id="IPR003593">
    <property type="entry name" value="AAA+_ATPase"/>
</dbReference>
<dbReference type="Gene3D" id="1.10.8.60">
    <property type="match status" value="1"/>
</dbReference>
<comment type="caution">
    <text evidence="6">The sequence shown here is derived from an EMBL/GenBank/DDBJ whole genome shotgun (WGS) entry which is preliminary data.</text>
</comment>
<reference evidence="6 7" key="1">
    <citation type="submission" date="2020-02" db="EMBL/GenBank/DDBJ databases">
        <authorList>
            <person name="Babadi Z.K."/>
            <person name="Risdian C."/>
            <person name="Ebrahimipour G.H."/>
            <person name="Wink J."/>
        </authorList>
    </citation>
    <scope>NUCLEOTIDE SEQUENCE [LARGE SCALE GENOMIC DNA]</scope>
    <source>
        <strain evidence="6 7">ZKHCc1 1396</strain>
    </source>
</reference>
<evidence type="ECO:0000256" key="2">
    <source>
        <dbReference type="ARBA" id="ARBA00022840"/>
    </source>
</evidence>
<name>A0ABR9PSG1_9BACT</name>
<dbReference type="InterPro" id="IPR008984">
    <property type="entry name" value="SMAD_FHA_dom_sf"/>
</dbReference>
<feature type="domain" description="FHA" evidence="4">
    <location>
        <begin position="48"/>
        <end position="97"/>
    </location>
</feature>
<dbReference type="InterPro" id="IPR000253">
    <property type="entry name" value="FHA_dom"/>
</dbReference>
<keyword evidence="2" id="KW-0067">ATP-binding</keyword>
<dbReference type="RefSeq" id="WP_193428042.1">
    <property type="nucleotide sequence ID" value="NZ_CBCSIP010000068.1"/>
</dbReference>
<feature type="domain" description="Sigma-54 factor interaction" evidence="5">
    <location>
        <begin position="138"/>
        <end position="358"/>
    </location>
</feature>
<dbReference type="Pfam" id="PF00158">
    <property type="entry name" value="Sigma54_activat"/>
    <property type="match status" value="1"/>
</dbReference>
<dbReference type="SUPFAM" id="SSF46689">
    <property type="entry name" value="Homeodomain-like"/>
    <property type="match status" value="1"/>
</dbReference>
<dbReference type="SUPFAM" id="SSF52540">
    <property type="entry name" value="P-loop containing nucleoside triphosphate hydrolases"/>
    <property type="match status" value="1"/>
</dbReference>
<dbReference type="InterPro" id="IPR027417">
    <property type="entry name" value="P-loop_NTPase"/>
</dbReference>
<dbReference type="Gene3D" id="2.60.200.20">
    <property type="match status" value="1"/>
</dbReference>
<dbReference type="PROSITE" id="PS50045">
    <property type="entry name" value="SIGMA54_INTERACT_4"/>
    <property type="match status" value="1"/>
</dbReference>
<evidence type="ECO:0000313" key="7">
    <source>
        <dbReference type="Proteomes" id="UP001516472"/>
    </source>
</evidence>
<dbReference type="PANTHER" id="PTHR32071:SF77">
    <property type="entry name" value="TRANSCRIPTIONAL REGULATORY PROTEIN"/>
    <property type="match status" value="1"/>
</dbReference>
<gene>
    <name evidence="6" type="ORF">G4177_22055</name>
</gene>
<sequence length="455" mass="48535">MEQAPSTLQPSGSVRAGSGSEEPPVPGLLRLACAGAVMAEALPLRVELALGRTSPELGEAQDPRMSRSHARVHHDGRRFWVTDLGSQNGTWVDGEACVAGTPREARRVIRMGDSLFVPSADVGPLMRCGVRVVEGFVRGPAFQRLLEQVARTAGHGFSLHIHGESGTGKEEVARTFHAQGPGARGPFVAVNCAAIPQGLAERLLFGARRGAFSGADDAEGYLQAADGGTLFLDEVAELDLGVQAKLLRALETREVLPLGGSRPRKVDLQVCSAGNRDLRAMVANGKLREDLYFRLGRPEVTLPPLRQRPEEIPALVAMSVRELSPELSAHVTLLEACLLRPWPGNVRELRVEARAAAQEALLRGALRVEVSHLGPSAGTAFGPPSSAPLEPAPKTSSPPPSRVSPLEEGERARVVEALRQHGGNVAATARALGMHRTQLRRLLERHGLSLEDGSS</sequence>
<dbReference type="EMBL" id="JAAIYO010000006">
    <property type="protein sequence ID" value="MBE4750857.1"/>
    <property type="molecule type" value="Genomic_DNA"/>
</dbReference>
<dbReference type="Pfam" id="PF00498">
    <property type="entry name" value="FHA"/>
    <property type="match status" value="1"/>
</dbReference>
<dbReference type="PANTHER" id="PTHR32071">
    <property type="entry name" value="TRANSCRIPTIONAL REGULATORY PROTEIN"/>
    <property type="match status" value="1"/>
</dbReference>
<feature type="region of interest" description="Disordered" evidence="3">
    <location>
        <begin position="377"/>
        <end position="409"/>
    </location>
</feature>
<dbReference type="CDD" id="cd00060">
    <property type="entry name" value="FHA"/>
    <property type="match status" value="1"/>
</dbReference>
<evidence type="ECO:0000259" key="4">
    <source>
        <dbReference type="PROSITE" id="PS50006"/>
    </source>
</evidence>
<feature type="compositionally biased region" description="Polar residues" evidence="3">
    <location>
        <begin position="1"/>
        <end position="12"/>
    </location>
</feature>
<protein>
    <submittedName>
        <fullName evidence="6">FHA domain-containing protein</fullName>
    </submittedName>
</protein>
<dbReference type="PROSITE" id="PS00676">
    <property type="entry name" value="SIGMA54_INTERACT_2"/>
    <property type="match status" value="1"/>
</dbReference>
<organism evidence="6 7">
    <name type="scientific">Corallococcus soli</name>
    <dbReference type="NCBI Taxonomy" id="2710757"/>
    <lineage>
        <taxon>Bacteria</taxon>
        <taxon>Pseudomonadati</taxon>
        <taxon>Myxococcota</taxon>
        <taxon>Myxococcia</taxon>
        <taxon>Myxococcales</taxon>
        <taxon>Cystobacterineae</taxon>
        <taxon>Myxococcaceae</taxon>
        <taxon>Corallococcus</taxon>
    </lineage>
</organism>
<dbReference type="Gene3D" id="1.10.10.60">
    <property type="entry name" value="Homeodomain-like"/>
    <property type="match status" value="1"/>
</dbReference>
<dbReference type="Pfam" id="PF02954">
    <property type="entry name" value="HTH_8"/>
    <property type="match status" value="1"/>
</dbReference>
<dbReference type="SMART" id="SM00240">
    <property type="entry name" value="FHA"/>
    <property type="match status" value="1"/>
</dbReference>
<evidence type="ECO:0000256" key="1">
    <source>
        <dbReference type="ARBA" id="ARBA00022741"/>
    </source>
</evidence>
<dbReference type="CDD" id="cd00009">
    <property type="entry name" value="AAA"/>
    <property type="match status" value="1"/>
</dbReference>
<evidence type="ECO:0000313" key="6">
    <source>
        <dbReference type="EMBL" id="MBE4750857.1"/>
    </source>
</evidence>
<evidence type="ECO:0000259" key="5">
    <source>
        <dbReference type="PROSITE" id="PS50045"/>
    </source>
</evidence>
<keyword evidence="1" id="KW-0547">Nucleotide-binding</keyword>
<dbReference type="SUPFAM" id="SSF49879">
    <property type="entry name" value="SMAD/FHA domain"/>
    <property type="match status" value="1"/>
</dbReference>
<dbReference type="InterPro" id="IPR002078">
    <property type="entry name" value="Sigma_54_int"/>
</dbReference>
<accession>A0ABR9PSG1</accession>
<dbReference type="InterPro" id="IPR025943">
    <property type="entry name" value="Sigma_54_int_dom_ATP-bd_2"/>
</dbReference>